<proteinExistence type="predicted"/>
<organism evidence="2 3">
    <name type="scientific">Dyadobacter psychrophilus</name>
    <dbReference type="NCBI Taxonomy" id="651661"/>
    <lineage>
        <taxon>Bacteria</taxon>
        <taxon>Pseudomonadati</taxon>
        <taxon>Bacteroidota</taxon>
        <taxon>Cytophagia</taxon>
        <taxon>Cytophagales</taxon>
        <taxon>Spirosomataceae</taxon>
        <taxon>Dyadobacter</taxon>
    </lineage>
</organism>
<dbReference type="Proteomes" id="UP000190897">
    <property type="component" value="Unassembled WGS sequence"/>
</dbReference>
<gene>
    <name evidence="2" type="ORF">SAMN05660293_05436</name>
</gene>
<evidence type="ECO:0000313" key="2">
    <source>
        <dbReference type="EMBL" id="SKC19263.1"/>
    </source>
</evidence>
<evidence type="ECO:0000256" key="1">
    <source>
        <dbReference type="SAM" id="SignalP"/>
    </source>
</evidence>
<accession>A0A1T5HEY2</accession>
<reference evidence="3" key="1">
    <citation type="submission" date="2017-02" db="EMBL/GenBank/DDBJ databases">
        <authorList>
            <person name="Varghese N."/>
            <person name="Submissions S."/>
        </authorList>
    </citation>
    <scope>NUCLEOTIDE SEQUENCE [LARGE SCALE GENOMIC DNA]</scope>
    <source>
        <strain evidence="3">DSM 22270</strain>
    </source>
</reference>
<dbReference type="EMBL" id="FUZA01000013">
    <property type="protein sequence ID" value="SKC19263.1"/>
    <property type="molecule type" value="Genomic_DNA"/>
</dbReference>
<dbReference type="STRING" id="651661.SAMN05660293_05436"/>
<dbReference type="RefSeq" id="WP_082217898.1">
    <property type="nucleotide sequence ID" value="NZ_FUZA01000013.1"/>
</dbReference>
<evidence type="ECO:0000313" key="3">
    <source>
        <dbReference type="Proteomes" id="UP000190897"/>
    </source>
</evidence>
<dbReference type="AlphaFoldDB" id="A0A1T5HEY2"/>
<feature type="chain" id="PRO_5013092233" description="Outer membrane protein beta-barrel domain-containing protein" evidence="1">
    <location>
        <begin position="21"/>
        <end position="245"/>
    </location>
</feature>
<keyword evidence="1" id="KW-0732">Signal</keyword>
<feature type="signal peptide" evidence="1">
    <location>
        <begin position="1"/>
        <end position="20"/>
    </location>
</feature>
<protein>
    <recommendedName>
        <fullName evidence="4">Outer membrane protein beta-barrel domain-containing protein</fullName>
    </recommendedName>
</protein>
<keyword evidence="3" id="KW-1185">Reference proteome</keyword>
<sequence length="245" mass="27740">MGSRKIIILLFMLCSSPLYAQFRLDLESGVVFGTNYNKVRIPNVGGTQVNLASDLSIDPKIFYRIRGTYTIGNRHNISALFAPLSVKYHGSFDENVNFNGINYLPGQPLQVFYKFNSYRLTYRYDFVAKTRWRLGLGLTGKIRDADVRFKNESNDTHFDNIGFVPLINFYAAYKPSYRWSVILEGDALAAKQGRAEDVFAGAAYQVNPKFGIKLGYRVVEGGADTDEIYNFNWINYASLGVLLTL</sequence>
<name>A0A1T5HEY2_9BACT</name>
<dbReference type="OrthoDB" id="941853at2"/>
<evidence type="ECO:0008006" key="4">
    <source>
        <dbReference type="Google" id="ProtNLM"/>
    </source>
</evidence>